<feature type="domain" description="Amidohydrolase-related" evidence="2">
    <location>
        <begin position="322"/>
        <end position="394"/>
    </location>
</feature>
<dbReference type="Proteomes" id="UP001172083">
    <property type="component" value="Unassembled WGS sequence"/>
</dbReference>
<gene>
    <name evidence="3" type="ORF">QQ020_17295</name>
</gene>
<dbReference type="Pfam" id="PF01979">
    <property type="entry name" value="Amidohydro_1"/>
    <property type="match status" value="1"/>
</dbReference>
<sequence>MKRSILLIFLLAGFTNLTMAQTMVIPANPQSTPLLLVGATAHIGNGQVIQDAIIGFDQGKLTVVGDATQNFDKAGYKVINVAGKHIYPGFILPATDLGLTEVSAVKATIDNDETGSINPNVRSIIAYNTDSELIPTLRFNGILIAQVRAFGGLISGSSSIVQLDAWNWEDALFQADDGIYLNWPNREKRLFDEKTFTFKTVPNENYSPQIRQLEEIFTETLSYKNNEQNQKANLKLMAMKGLLDGSKRLFLNVNDAKGIIEGVKFAKKMQVKNIVIVGGGEAYLIKDFLKAENLPVILGNVHSLPRREDDDVDLPYKMAYLLHQQGILTGLSYRGTQSSRNLPFFAGTTGAYGLGKEEALKLITSNTAKILGIDKRVGSLEVGKEATLFVSEGDALDMRTNRLLHAFINGRQLQLDATQQALYEKYKNKYQEE</sequence>
<dbReference type="Gene3D" id="3.20.20.140">
    <property type="entry name" value="Metal-dependent hydrolases"/>
    <property type="match status" value="1"/>
</dbReference>
<dbReference type="InterPro" id="IPR011059">
    <property type="entry name" value="Metal-dep_hydrolase_composite"/>
</dbReference>
<keyword evidence="1" id="KW-0732">Signal</keyword>
<keyword evidence="4" id="KW-1185">Reference proteome</keyword>
<accession>A0ABT8L801</accession>
<dbReference type="RefSeq" id="WP_346759173.1">
    <property type="nucleotide sequence ID" value="NZ_JAUJEB010000004.1"/>
</dbReference>
<dbReference type="PANTHER" id="PTHR43135">
    <property type="entry name" value="ALPHA-D-RIBOSE 1-METHYLPHOSPHONATE 5-TRIPHOSPHATE DIPHOSPHATASE"/>
    <property type="match status" value="1"/>
</dbReference>
<dbReference type="EMBL" id="JAUJEB010000004">
    <property type="protein sequence ID" value="MDN5213833.1"/>
    <property type="molecule type" value="Genomic_DNA"/>
</dbReference>
<name>A0ABT8L801_9BACT</name>
<reference evidence="3" key="1">
    <citation type="submission" date="2023-06" db="EMBL/GenBank/DDBJ databases">
        <title>Genomic of Agaribacillus aureum.</title>
        <authorList>
            <person name="Wang G."/>
        </authorList>
    </citation>
    <scope>NUCLEOTIDE SEQUENCE</scope>
    <source>
        <strain evidence="3">BMA12</strain>
    </source>
</reference>
<dbReference type="SUPFAM" id="SSF51338">
    <property type="entry name" value="Composite domain of metallo-dependent hydrolases"/>
    <property type="match status" value="1"/>
</dbReference>
<dbReference type="InterPro" id="IPR006680">
    <property type="entry name" value="Amidohydro-rel"/>
</dbReference>
<protein>
    <submittedName>
        <fullName evidence="3">Amidohydrolase family protein</fullName>
    </submittedName>
</protein>
<proteinExistence type="predicted"/>
<dbReference type="InterPro" id="IPR051781">
    <property type="entry name" value="Metallo-dep_Hydrolase"/>
</dbReference>
<evidence type="ECO:0000313" key="3">
    <source>
        <dbReference type="EMBL" id="MDN5213833.1"/>
    </source>
</evidence>
<feature type="chain" id="PRO_5045487357" evidence="1">
    <location>
        <begin position="21"/>
        <end position="433"/>
    </location>
</feature>
<evidence type="ECO:0000256" key="1">
    <source>
        <dbReference type="SAM" id="SignalP"/>
    </source>
</evidence>
<comment type="caution">
    <text evidence="3">The sequence shown here is derived from an EMBL/GenBank/DDBJ whole genome shotgun (WGS) entry which is preliminary data.</text>
</comment>
<evidence type="ECO:0000259" key="2">
    <source>
        <dbReference type="Pfam" id="PF01979"/>
    </source>
</evidence>
<feature type="signal peptide" evidence="1">
    <location>
        <begin position="1"/>
        <end position="20"/>
    </location>
</feature>
<evidence type="ECO:0000313" key="4">
    <source>
        <dbReference type="Proteomes" id="UP001172083"/>
    </source>
</evidence>
<dbReference type="PANTHER" id="PTHR43135:SF3">
    <property type="entry name" value="ALPHA-D-RIBOSE 1-METHYLPHOSPHONATE 5-TRIPHOSPHATE DIPHOSPHATASE"/>
    <property type="match status" value="1"/>
</dbReference>
<organism evidence="3 4">
    <name type="scientific">Agaribacillus aureus</name>
    <dbReference type="NCBI Taxonomy" id="3051825"/>
    <lineage>
        <taxon>Bacteria</taxon>
        <taxon>Pseudomonadati</taxon>
        <taxon>Bacteroidota</taxon>
        <taxon>Cytophagia</taxon>
        <taxon>Cytophagales</taxon>
        <taxon>Splendidivirgaceae</taxon>
        <taxon>Agaribacillus</taxon>
    </lineage>
</organism>